<dbReference type="InterPro" id="IPR025164">
    <property type="entry name" value="Toastrack_DUF4097"/>
</dbReference>
<gene>
    <name evidence="3" type="ORF">NE686_06265</name>
</gene>
<accession>A0ABT1S884</accession>
<protein>
    <submittedName>
        <fullName evidence="3">DUF4097 family beta strand repeat-containing protein</fullName>
    </submittedName>
</protein>
<name>A0ABT1S884_9FIRM</name>
<evidence type="ECO:0000259" key="1">
    <source>
        <dbReference type="Pfam" id="PF13349"/>
    </source>
</evidence>
<sequence length="403" mass="45526">MKEEKMMILSMLEEGKITSEEAIKLMEALEDMEIPRENNEFKEEKDNRFKDRKFSKPIFNTLEDIGTDIGNALSTMFDSLKDMGNSFSFMGNYETITTDLDMDISHIENPSLDLKAVNGNIRLRSNDEDKLFIKSTCQYKNGIISQNEPYFDFYMDGDKVIFTPKYNSNISIKLDVSLPEKHYNEIILNSSNGKIDIEELSMHTLRCITTNSSIDVVEINSNEIDLTTKNGRIECRDTSSDIIKAATTNSNIFLMDVHCSEIDAKTANAKIGINDIDARKIICKTSNASIEAEDITCDIIHLITSNGKITCDDIDVDRAKEIKLMTSNGSISSEIYEANNDSYFDLETSMGNITLDVPNIVYKLNKQANLGFKKIIAHSVNFDENREHLNFIASTSNGSIKIY</sequence>
<evidence type="ECO:0000313" key="4">
    <source>
        <dbReference type="Proteomes" id="UP001524478"/>
    </source>
</evidence>
<keyword evidence="4" id="KW-1185">Reference proteome</keyword>
<feature type="domain" description="DUF4097" evidence="1">
    <location>
        <begin position="165"/>
        <end position="273"/>
    </location>
</feature>
<dbReference type="RefSeq" id="WP_256310849.1">
    <property type="nucleotide sequence ID" value="NZ_JANGAC010000003.1"/>
</dbReference>
<proteinExistence type="predicted"/>
<evidence type="ECO:0000313" key="3">
    <source>
        <dbReference type="EMBL" id="MCQ4922679.1"/>
    </source>
</evidence>
<feature type="domain" description="YvlB/LiaX N-terminal" evidence="2">
    <location>
        <begin position="3"/>
        <end position="31"/>
    </location>
</feature>
<dbReference type="InterPro" id="IPR053959">
    <property type="entry name" value="YvlB/LiaX_N"/>
</dbReference>
<comment type="caution">
    <text evidence="3">The sequence shown here is derived from an EMBL/GenBank/DDBJ whole genome shotgun (WGS) entry which is preliminary data.</text>
</comment>
<reference evidence="3 4" key="1">
    <citation type="submission" date="2022-06" db="EMBL/GenBank/DDBJ databases">
        <title>Isolation of gut microbiota from human fecal samples.</title>
        <authorList>
            <person name="Pamer E.G."/>
            <person name="Barat B."/>
            <person name="Waligurski E."/>
            <person name="Medina S."/>
            <person name="Paddock L."/>
            <person name="Mostad J."/>
        </authorList>
    </citation>
    <scope>NUCLEOTIDE SEQUENCE [LARGE SCALE GENOMIC DNA]</scope>
    <source>
        <strain evidence="3 4">DFI.7.95</strain>
    </source>
</reference>
<organism evidence="3 4">
    <name type="scientific">Tissierella carlieri</name>
    <dbReference type="NCBI Taxonomy" id="689904"/>
    <lineage>
        <taxon>Bacteria</taxon>
        <taxon>Bacillati</taxon>
        <taxon>Bacillota</taxon>
        <taxon>Tissierellia</taxon>
        <taxon>Tissierellales</taxon>
        <taxon>Tissierellaceae</taxon>
        <taxon>Tissierella</taxon>
    </lineage>
</organism>
<dbReference type="Pfam" id="PF22746">
    <property type="entry name" value="SHOCT-like_DUF2089-C"/>
    <property type="match status" value="1"/>
</dbReference>
<dbReference type="Pfam" id="PF13349">
    <property type="entry name" value="DUF4097"/>
    <property type="match status" value="1"/>
</dbReference>
<evidence type="ECO:0000259" key="2">
    <source>
        <dbReference type="Pfam" id="PF22746"/>
    </source>
</evidence>
<dbReference type="Proteomes" id="UP001524478">
    <property type="component" value="Unassembled WGS sequence"/>
</dbReference>
<dbReference type="EMBL" id="JANGAC010000003">
    <property type="protein sequence ID" value="MCQ4922679.1"/>
    <property type="molecule type" value="Genomic_DNA"/>
</dbReference>